<evidence type="ECO:0000256" key="2">
    <source>
        <dbReference type="ARBA" id="ARBA00023004"/>
    </source>
</evidence>
<dbReference type="Gene3D" id="3.60.130.10">
    <property type="entry name" value="Clavaminate synthase-like"/>
    <property type="match status" value="1"/>
</dbReference>
<dbReference type="Pfam" id="PF02668">
    <property type="entry name" value="TauD"/>
    <property type="match status" value="1"/>
</dbReference>
<dbReference type="OrthoDB" id="9769888at2"/>
<dbReference type="AlphaFoldDB" id="A0A3G2J692"/>
<evidence type="ECO:0000256" key="1">
    <source>
        <dbReference type="ARBA" id="ARBA00023002"/>
    </source>
</evidence>
<evidence type="ECO:0000313" key="5">
    <source>
        <dbReference type="Proteomes" id="UP000268329"/>
    </source>
</evidence>
<protein>
    <recommendedName>
        <fullName evidence="3">TauD/TfdA-like domain-containing protein</fullName>
    </recommendedName>
</protein>
<reference evidence="4 5" key="1">
    <citation type="submission" date="2018-10" db="EMBL/GenBank/DDBJ databases">
        <title>The genome of Streptomyces dangxiongensis Z022.</title>
        <authorList>
            <person name="Zhang B."/>
        </authorList>
    </citation>
    <scope>NUCLEOTIDE SEQUENCE [LARGE SCALE GENOMIC DNA]</scope>
    <source>
        <strain evidence="4 5">Z022</strain>
    </source>
</reference>
<feature type="domain" description="TauD/TfdA-like" evidence="3">
    <location>
        <begin position="34"/>
        <end position="101"/>
    </location>
</feature>
<keyword evidence="2" id="KW-0408">Iron</keyword>
<evidence type="ECO:0000313" key="4">
    <source>
        <dbReference type="EMBL" id="AYN37716.1"/>
    </source>
</evidence>
<gene>
    <name evidence="4" type="ORF">D9753_00440</name>
</gene>
<keyword evidence="1" id="KW-0560">Oxidoreductase</keyword>
<dbReference type="EMBL" id="CP033073">
    <property type="protein sequence ID" value="AYN37716.1"/>
    <property type="molecule type" value="Genomic_DNA"/>
</dbReference>
<evidence type="ECO:0000259" key="3">
    <source>
        <dbReference type="Pfam" id="PF02668"/>
    </source>
</evidence>
<sequence length="115" mass="12704">MTTSELTDFPGARTEPLDDEPFLLKLTAAEPGTPLGPWIDAHRELLLTALDRCGVLLFRGFDVPDPDAFGRAARAFSPELLGYLERAAPRNEVADKVFTSTELSEEQWIPSSTTR</sequence>
<dbReference type="SUPFAM" id="SSF51197">
    <property type="entry name" value="Clavaminate synthase-like"/>
    <property type="match status" value="1"/>
</dbReference>
<dbReference type="GO" id="GO:0016491">
    <property type="term" value="F:oxidoreductase activity"/>
    <property type="evidence" value="ECO:0007669"/>
    <property type="project" value="UniProtKB-KW"/>
</dbReference>
<dbReference type="RefSeq" id="WP_121785227.1">
    <property type="nucleotide sequence ID" value="NZ_CP033073.1"/>
</dbReference>
<dbReference type="KEGG" id="sdd:D9753_00440"/>
<organism evidence="4 5">
    <name type="scientific">Streptomyces dangxiongensis</name>
    <dbReference type="NCBI Taxonomy" id="1442032"/>
    <lineage>
        <taxon>Bacteria</taxon>
        <taxon>Bacillati</taxon>
        <taxon>Actinomycetota</taxon>
        <taxon>Actinomycetes</taxon>
        <taxon>Kitasatosporales</taxon>
        <taxon>Streptomycetaceae</taxon>
        <taxon>Streptomyces</taxon>
    </lineage>
</organism>
<name>A0A3G2J692_9ACTN</name>
<accession>A0A3G2J692</accession>
<dbReference type="InterPro" id="IPR042098">
    <property type="entry name" value="TauD-like_sf"/>
</dbReference>
<proteinExistence type="predicted"/>
<keyword evidence="5" id="KW-1185">Reference proteome</keyword>
<dbReference type="Proteomes" id="UP000268329">
    <property type="component" value="Chromosome"/>
</dbReference>
<dbReference type="InterPro" id="IPR003819">
    <property type="entry name" value="TauD/TfdA-like"/>
</dbReference>